<protein>
    <submittedName>
        <fullName evidence="2">Uncharacterized protein</fullName>
    </submittedName>
</protein>
<accession>A0ABQ9WUX3</accession>
<sequence>MRRRHEEIARKQEEEERLKKLKGKKKEVEERKRREEEERSAKKNADAETAKQLPRGRRGRLRPRDQREDRRSRNSHLGKIHHTTQRTSPLSAHSSDSVLLHRPNTVTCLLTESTPSPSDGWTARGGMSNTSRSHGRNDYDTKATSRRVRKEERGGGSERGERDERRRRHRLSI</sequence>
<evidence type="ECO:0000313" key="3">
    <source>
        <dbReference type="Proteomes" id="UP001281761"/>
    </source>
</evidence>
<feature type="compositionally biased region" description="Basic and acidic residues" evidence="1">
    <location>
        <begin position="135"/>
        <end position="164"/>
    </location>
</feature>
<evidence type="ECO:0000256" key="1">
    <source>
        <dbReference type="SAM" id="MobiDB-lite"/>
    </source>
</evidence>
<reference evidence="2 3" key="1">
    <citation type="journal article" date="2022" name="bioRxiv">
        <title>Genomics of Preaxostyla Flagellates Illuminates Evolutionary Transitions and the Path Towards Mitochondrial Loss.</title>
        <authorList>
            <person name="Novak L.V.F."/>
            <person name="Treitli S.C."/>
            <person name="Pyrih J."/>
            <person name="Halakuc P."/>
            <person name="Pipaliya S.V."/>
            <person name="Vacek V."/>
            <person name="Brzon O."/>
            <person name="Soukal P."/>
            <person name="Eme L."/>
            <person name="Dacks J.B."/>
            <person name="Karnkowska A."/>
            <person name="Elias M."/>
            <person name="Hampl V."/>
        </authorList>
    </citation>
    <scope>NUCLEOTIDE SEQUENCE [LARGE SCALE GENOMIC DNA]</scope>
    <source>
        <strain evidence="2">NAU3</strain>
        <tissue evidence="2">Gut</tissue>
    </source>
</reference>
<evidence type="ECO:0000313" key="2">
    <source>
        <dbReference type="EMBL" id="KAK2943138.1"/>
    </source>
</evidence>
<feature type="compositionally biased region" description="Basic and acidic residues" evidence="1">
    <location>
        <begin position="26"/>
        <end position="49"/>
    </location>
</feature>
<feature type="compositionally biased region" description="Basic and acidic residues" evidence="1">
    <location>
        <begin position="62"/>
        <end position="72"/>
    </location>
</feature>
<keyword evidence="3" id="KW-1185">Reference proteome</keyword>
<comment type="caution">
    <text evidence="2">The sequence shown here is derived from an EMBL/GenBank/DDBJ whole genome shotgun (WGS) entry which is preliminary data.</text>
</comment>
<feature type="compositionally biased region" description="Basic and acidic residues" evidence="1">
    <location>
        <begin position="1"/>
        <end position="18"/>
    </location>
</feature>
<organism evidence="2 3">
    <name type="scientific">Blattamonas nauphoetae</name>
    <dbReference type="NCBI Taxonomy" id="2049346"/>
    <lineage>
        <taxon>Eukaryota</taxon>
        <taxon>Metamonada</taxon>
        <taxon>Preaxostyla</taxon>
        <taxon>Oxymonadida</taxon>
        <taxon>Blattamonas</taxon>
    </lineage>
</organism>
<feature type="compositionally biased region" description="Polar residues" evidence="1">
    <location>
        <begin position="85"/>
        <end position="97"/>
    </location>
</feature>
<feature type="region of interest" description="Disordered" evidence="1">
    <location>
        <begin position="1"/>
        <end position="173"/>
    </location>
</feature>
<gene>
    <name evidence="2" type="ORF">BLNAU_21965</name>
</gene>
<feature type="compositionally biased region" description="Polar residues" evidence="1">
    <location>
        <begin position="104"/>
        <end position="119"/>
    </location>
</feature>
<dbReference type="Proteomes" id="UP001281761">
    <property type="component" value="Unassembled WGS sequence"/>
</dbReference>
<dbReference type="EMBL" id="JARBJD010000362">
    <property type="protein sequence ID" value="KAK2943138.1"/>
    <property type="molecule type" value="Genomic_DNA"/>
</dbReference>
<name>A0ABQ9WUX3_9EUKA</name>
<feature type="compositionally biased region" description="Basic residues" evidence="1">
    <location>
        <begin position="73"/>
        <end position="84"/>
    </location>
</feature>
<proteinExistence type="predicted"/>